<comment type="caution">
    <text evidence="3">The sequence shown here is derived from an EMBL/GenBank/DDBJ whole genome shotgun (WGS) entry which is preliminary data.</text>
</comment>
<evidence type="ECO:0000256" key="1">
    <source>
        <dbReference type="SAM" id="MobiDB-lite"/>
    </source>
</evidence>
<reference evidence="3 4" key="1">
    <citation type="submission" date="2019-10" db="EMBL/GenBank/DDBJ databases">
        <title>Extracellular Electron Transfer in a Candidatus Methanoperedens spp. Enrichment Culture.</title>
        <authorList>
            <person name="Berger S."/>
            <person name="Rangel Shaw D."/>
            <person name="Berben T."/>
            <person name="In 'T Zandt M."/>
            <person name="Frank J."/>
            <person name="Reimann J."/>
            <person name="Jetten M.S.M."/>
            <person name="Welte C.U."/>
        </authorList>
    </citation>
    <scope>NUCLEOTIDE SEQUENCE [LARGE SCALE GENOMIC DNA]</scope>
    <source>
        <strain evidence="3">SB12</strain>
    </source>
</reference>
<evidence type="ECO:0000259" key="2">
    <source>
        <dbReference type="Pfam" id="PF13699"/>
    </source>
</evidence>
<name>A0A833GXN6_9LEPT</name>
<proteinExistence type="predicted"/>
<feature type="domain" description="eCIS core" evidence="2">
    <location>
        <begin position="141"/>
        <end position="218"/>
    </location>
</feature>
<dbReference type="InterPro" id="IPR025295">
    <property type="entry name" value="eCIS_core_dom"/>
</dbReference>
<gene>
    <name evidence="3" type="ORF">F9K24_20305</name>
</gene>
<evidence type="ECO:0000313" key="3">
    <source>
        <dbReference type="EMBL" id="KAB2929248.1"/>
    </source>
</evidence>
<protein>
    <submittedName>
        <fullName evidence="3">DUF4157 domain-containing protein</fullName>
    </submittedName>
</protein>
<evidence type="ECO:0000313" key="4">
    <source>
        <dbReference type="Proteomes" id="UP000460298"/>
    </source>
</evidence>
<organism evidence="3 4">
    <name type="scientific">Leptonema illini</name>
    <dbReference type="NCBI Taxonomy" id="183"/>
    <lineage>
        <taxon>Bacteria</taxon>
        <taxon>Pseudomonadati</taxon>
        <taxon>Spirochaetota</taxon>
        <taxon>Spirochaetia</taxon>
        <taxon>Leptospirales</taxon>
        <taxon>Leptospiraceae</taxon>
        <taxon>Leptonema</taxon>
    </lineage>
</organism>
<dbReference type="AlphaFoldDB" id="A0A833GXN6"/>
<sequence length="971" mass="107102">MEYAPLEKRPDQPETNQRTDVARFVGDTYIPAAEPEYGSVWPYMPGMHVGSGMGRSEMEAMFWQAHFGRSSGNPLLDALNPFASPLEETESGGTSSHAEPSTSSTISRAPAVQPSTAEEGFPLNEAQAEKVDTALAGAGQPLPEPEKAVYEAHTGHDFSNVRVHTGAAAEEAADSIGAKAFAKGSNIVFAKDQYNPSTAEGRGLIGHELAHVAQNATGVHRAPKEKDAGWQLPEVAKKALSKLTAHLPGYDLIKIVLGKDPLTDQPVSSSPEAIVRTIVGLIPGGAELFNRLNQTKAVTDTLQWFTAEFEKLNISLPYIIGLFKQAWDEMSIFKGTDNLDILKRIFAAPVTRIKSFIVNSAGKVQEIVLKGALKLVGPAVERVYAIINKGKATLGLILADPIGFARNLTAAVGQGFKNFVSHFVGHLQKSLQSWLFGTLGKAGITLPESIDAKGIFHLALQILGLTYQNIRGLIVSKVGDGGEEAMTVAEKSVEIVEKMATEGPQAMWEEAKAELPKMRDTVIGSIIEWVRNTIIVQAVTRLLGMFTPVGAIIEAGRGIYNTIMFFVQKANEIASLVNSFFESITNIAQKRLGPAASYIESTLGKGLTLSIGFLAKYIGLGGIPEKIKAVIAKVKKPVDTAVGKVTGWIADKVKLIVAKIKGGVDKAKNLFSKNKEMEEWEKKNPEKAAEVDRGLAAIDELEKTKVVDDEIALEDAEGIAKTVQSKYTVFKKVEAVGEEDRLIYKYTVNPSAMKSTRFRLKRRTQSDSYELYKQIAKASEVTVQWPENPPLRTEEDRSKLRHLLYNAILKKYKGNLKDLDNDVLSSEVIPSDRNKMRGNIFELWVRENVPGVSQEKRRPTFEVPAGDEIRTRFADGFRAEGRTLIEVKAIQEPRRPSSEERKQMIDYRRIIEKHIPWIHFDENGTKTELTFEKIHYIFNNERVAKAWAGDIKRNVQSNYLIFIGRASWKAQ</sequence>
<feature type="compositionally biased region" description="Polar residues" evidence="1">
    <location>
        <begin position="91"/>
        <end position="107"/>
    </location>
</feature>
<dbReference type="Proteomes" id="UP000460298">
    <property type="component" value="Unassembled WGS sequence"/>
</dbReference>
<feature type="region of interest" description="Disordered" evidence="1">
    <location>
        <begin position="78"/>
        <end position="116"/>
    </location>
</feature>
<accession>A0A833GXN6</accession>
<feature type="region of interest" description="Disordered" evidence="1">
    <location>
        <begin position="1"/>
        <end position="21"/>
    </location>
</feature>
<dbReference type="EMBL" id="WBUI01000034">
    <property type="protein sequence ID" value="KAB2929248.1"/>
    <property type="molecule type" value="Genomic_DNA"/>
</dbReference>
<dbReference type="Pfam" id="PF13699">
    <property type="entry name" value="eCIS_core"/>
    <property type="match status" value="1"/>
</dbReference>
<feature type="compositionally biased region" description="Basic and acidic residues" evidence="1">
    <location>
        <begin position="1"/>
        <end position="12"/>
    </location>
</feature>